<proteinExistence type="predicted"/>
<evidence type="ECO:0000313" key="1">
    <source>
        <dbReference type="EMBL" id="MEQ6290012.1"/>
    </source>
</evidence>
<protein>
    <recommendedName>
        <fullName evidence="3">CpXC domain-containing protein</fullName>
    </recommendedName>
</protein>
<organism evidence="1 2">
    <name type="scientific">Vogesella oryzagri</name>
    <dbReference type="NCBI Taxonomy" id="3160864"/>
    <lineage>
        <taxon>Bacteria</taxon>
        <taxon>Pseudomonadati</taxon>
        <taxon>Pseudomonadota</taxon>
        <taxon>Betaproteobacteria</taxon>
        <taxon>Neisseriales</taxon>
        <taxon>Chromobacteriaceae</taxon>
        <taxon>Vogesella</taxon>
    </lineage>
</organism>
<accession>A0ABV1M1G0</accession>
<dbReference type="EMBL" id="JBEFLD010000002">
    <property type="protein sequence ID" value="MEQ6290012.1"/>
    <property type="molecule type" value="Genomic_DNA"/>
</dbReference>
<dbReference type="RefSeq" id="WP_349584965.1">
    <property type="nucleotide sequence ID" value="NZ_JBEFLD010000002.1"/>
</dbReference>
<evidence type="ECO:0000313" key="2">
    <source>
        <dbReference type="Proteomes" id="UP001433638"/>
    </source>
</evidence>
<dbReference type="Proteomes" id="UP001433638">
    <property type="component" value="Unassembled WGS sequence"/>
</dbReference>
<gene>
    <name evidence="1" type="ORF">ABNW52_05205</name>
</gene>
<keyword evidence="2" id="KW-1185">Reference proteome</keyword>
<evidence type="ECO:0008006" key="3">
    <source>
        <dbReference type="Google" id="ProtNLM"/>
    </source>
</evidence>
<comment type="caution">
    <text evidence="1">The sequence shown here is derived from an EMBL/GenBank/DDBJ whole genome shotgun (WGS) entry which is preliminary data.</text>
</comment>
<sequence length="205" mass="23690">MMMQPDRLDRFFPITYPNGATVSRFAKPCPHCQQLVKANAMEGVAMLLQDKVFVLADGECPHCQHRFVVKCVIDAYKRVFPVQLPVFLYRWLLRWGARRQLKLFRQQPEWQRARRLVEAMDSAEVKEAVSQLTSRLLPDSAAVEKSADIVGRFQNLPIYAWLRHDGRTLLFDRAAPDSDAQFQLQPGEVLFDGRLIYKEVTPEQA</sequence>
<name>A0ABV1M1G0_9NEIS</name>
<reference evidence="1" key="1">
    <citation type="submission" date="2024-06" db="EMBL/GenBank/DDBJ databases">
        <title>Genome sequence of Vogesella sp. MAHUQ-64.</title>
        <authorList>
            <person name="Huq M.A."/>
        </authorList>
    </citation>
    <scope>NUCLEOTIDE SEQUENCE</scope>
    <source>
        <strain evidence="1">MAHUQ-64</strain>
    </source>
</reference>